<dbReference type="PANTHER" id="PTHR37984">
    <property type="entry name" value="PROTEIN CBG26694"/>
    <property type="match status" value="1"/>
</dbReference>
<dbReference type="SUPFAM" id="SSF56672">
    <property type="entry name" value="DNA/RNA polymerases"/>
    <property type="match status" value="1"/>
</dbReference>
<dbReference type="SUPFAM" id="SSF53098">
    <property type="entry name" value="Ribonuclease H-like"/>
    <property type="match status" value="1"/>
</dbReference>
<keyword evidence="6" id="KW-0695">RNA-directed DNA polymerase</keyword>
<dbReference type="InterPro" id="IPR012337">
    <property type="entry name" value="RNaseH-like_sf"/>
</dbReference>
<dbReference type="Pfam" id="PF17917">
    <property type="entry name" value="RT_RNaseH"/>
    <property type="match status" value="1"/>
</dbReference>
<dbReference type="InterPro" id="IPR001584">
    <property type="entry name" value="Integrase_cat-core"/>
</dbReference>
<feature type="domain" description="Integrase catalytic" evidence="8">
    <location>
        <begin position="241"/>
        <end position="315"/>
    </location>
</feature>
<evidence type="ECO:0000313" key="10">
    <source>
        <dbReference type="Proteomes" id="UP000663824"/>
    </source>
</evidence>
<reference evidence="9" key="1">
    <citation type="submission" date="2021-02" db="EMBL/GenBank/DDBJ databases">
        <authorList>
            <person name="Nowell W R."/>
        </authorList>
    </citation>
    <scope>NUCLEOTIDE SEQUENCE</scope>
</reference>
<keyword evidence="1" id="KW-0808">Transferase</keyword>
<protein>
    <submittedName>
        <fullName evidence="9">Uncharacterized protein</fullName>
    </submittedName>
</protein>
<name>A0A816TAM9_9BILA</name>
<evidence type="ECO:0000256" key="3">
    <source>
        <dbReference type="ARBA" id="ARBA00022722"/>
    </source>
</evidence>
<evidence type="ECO:0000256" key="5">
    <source>
        <dbReference type="ARBA" id="ARBA00022801"/>
    </source>
</evidence>
<dbReference type="Pfam" id="PF00078">
    <property type="entry name" value="RVT_1"/>
    <property type="match status" value="1"/>
</dbReference>
<dbReference type="GO" id="GO:0004519">
    <property type="term" value="F:endonuclease activity"/>
    <property type="evidence" value="ECO:0007669"/>
    <property type="project" value="UniProtKB-KW"/>
</dbReference>
<evidence type="ECO:0000259" key="8">
    <source>
        <dbReference type="PROSITE" id="PS50994"/>
    </source>
</evidence>
<evidence type="ECO:0000256" key="2">
    <source>
        <dbReference type="ARBA" id="ARBA00022695"/>
    </source>
</evidence>
<evidence type="ECO:0000313" key="9">
    <source>
        <dbReference type="EMBL" id="CAF2097023.1"/>
    </source>
</evidence>
<keyword evidence="3" id="KW-0540">Nuclease</keyword>
<dbReference type="Gene3D" id="3.30.420.10">
    <property type="entry name" value="Ribonuclease H-like superfamily/Ribonuclease H"/>
    <property type="match status" value="1"/>
</dbReference>
<dbReference type="GO" id="GO:0015074">
    <property type="term" value="P:DNA integration"/>
    <property type="evidence" value="ECO:0007669"/>
    <property type="project" value="InterPro"/>
</dbReference>
<organism evidence="9 10">
    <name type="scientific">Rotaria magnacalcarata</name>
    <dbReference type="NCBI Taxonomy" id="392030"/>
    <lineage>
        <taxon>Eukaryota</taxon>
        <taxon>Metazoa</taxon>
        <taxon>Spiralia</taxon>
        <taxon>Gnathifera</taxon>
        <taxon>Rotifera</taxon>
        <taxon>Eurotatoria</taxon>
        <taxon>Bdelloidea</taxon>
        <taxon>Philodinida</taxon>
        <taxon>Philodinidae</taxon>
        <taxon>Rotaria</taxon>
    </lineage>
</organism>
<sequence length="434" mass="50935">MNGPPIFQRIMHNLIGYGRWNYVMFYLDDILIFSRTFDEHKQYLNEILSILHTASFQINPDKCSIAVPEIDFLSHTINERHIKPNAAPLHKFTNKTKSHRHEFFWGPDQQQSFEQFKRILTTSPLFLEYPESSTPFILTTDASDVGIGGILRQETSTGTKINYFKSRILNDTERKYDTFEKEALAIYRCISDLRSYIGDSQFVIETDHKPLENFHTKQINNKRVMNWLFKLQDILPQIIAVKYLGCKHVFSTPYHPQTNGQTERWNATFVAQIAKFCNDEHDKWDIFLPSVVYAYNHGIHQSTGFTPYQLAFGHQPSHPFQLSTSSFKFTKPHDYWTQIVQYKNLILKQAKHNIIHKQQVSKRRFDTNRSHPQFTLGDLVWMKILVDRGKPDARYSGLVRIVQVLSPVSFIVEDQNFQTFQVHSNNIKRVYAHE</sequence>
<evidence type="ECO:0000256" key="6">
    <source>
        <dbReference type="ARBA" id="ARBA00022918"/>
    </source>
</evidence>
<dbReference type="GO" id="GO:0016787">
    <property type="term" value="F:hydrolase activity"/>
    <property type="evidence" value="ECO:0007669"/>
    <property type="project" value="UniProtKB-KW"/>
</dbReference>
<dbReference type="GO" id="GO:0003964">
    <property type="term" value="F:RNA-directed DNA polymerase activity"/>
    <property type="evidence" value="ECO:0007669"/>
    <property type="project" value="UniProtKB-KW"/>
</dbReference>
<dbReference type="InterPro" id="IPR050951">
    <property type="entry name" value="Retrovirus_Pol_polyprotein"/>
</dbReference>
<evidence type="ECO:0000256" key="4">
    <source>
        <dbReference type="ARBA" id="ARBA00022759"/>
    </source>
</evidence>
<dbReference type="InterPro" id="IPR000477">
    <property type="entry name" value="RT_dom"/>
</dbReference>
<dbReference type="EMBL" id="CAJNRE010010935">
    <property type="protein sequence ID" value="CAF2097023.1"/>
    <property type="molecule type" value="Genomic_DNA"/>
</dbReference>
<keyword evidence="4" id="KW-0255">Endonuclease</keyword>
<evidence type="ECO:0000256" key="1">
    <source>
        <dbReference type="ARBA" id="ARBA00022679"/>
    </source>
</evidence>
<comment type="caution">
    <text evidence="9">The sequence shown here is derived from an EMBL/GenBank/DDBJ whole genome shotgun (WGS) entry which is preliminary data.</text>
</comment>
<evidence type="ECO:0000259" key="7">
    <source>
        <dbReference type="PROSITE" id="PS50878"/>
    </source>
</evidence>
<keyword evidence="2" id="KW-0548">Nucleotidyltransferase</keyword>
<dbReference type="PROSITE" id="PS50878">
    <property type="entry name" value="RT_POL"/>
    <property type="match status" value="1"/>
</dbReference>
<gene>
    <name evidence="9" type="ORF">MBJ925_LOCUS21590</name>
</gene>
<dbReference type="CDD" id="cd09274">
    <property type="entry name" value="RNase_HI_RT_Ty3"/>
    <property type="match status" value="1"/>
</dbReference>
<keyword evidence="5" id="KW-0378">Hydrolase</keyword>
<dbReference type="Proteomes" id="UP000663824">
    <property type="component" value="Unassembled WGS sequence"/>
</dbReference>
<dbReference type="GO" id="GO:0003676">
    <property type="term" value="F:nucleic acid binding"/>
    <property type="evidence" value="ECO:0007669"/>
    <property type="project" value="InterPro"/>
</dbReference>
<dbReference type="InterPro" id="IPR043128">
    <property type="entry name" value="Rev_trsase/Diguanyl_cyclase"/>
</dbReference>
<proteinExistence type="predicted"/>
<dbReference type="InterPro" id="IPR043502">
    <property type="entry name" value="DNA/RNA_pol_sf"/>
</dbReference>
<dbReference type="PROSITE" id="PS50994">
    <property type="entry name" value="INTEGRASE"/>
    <property type="match status" value="1"/>
</dbReference>
<dbReference type="AlphaFoldDB" id="A0A816TAM9"/>
<dbReference type="PANTHER" id="PTHR37984:SF5">
    <property type="entry name" value="PROTEIN NYNRIN-LIKE"/>
    <property type="match status" value="1"/>
</dbReference>
<dbReference type="Gene3D" id="3.30.70.270">
    <property type="match status" value="2"/>
</dbReference>
<feature type="domain" description="Reverse transcriptase" evidence="7">
    <location>
        <begin position="1"/>
        <end position="77"/>
    </location>
</feature>
<accession>A0A816TAM9</accession>
<dbReference type="InterPro" id="IPR041373">
    <property type="entry name" value="RT_RNaseH"/>
</dbReference>
<dbReference type="InterPro" id="IPR036397">
    <property type="entry name" value="RNaseH_sf"/>
</dbReference>